<dbReference type="GO" id="GO:0000122">
    <property type="term" value="P:negative regulation of transcription by RNA polymerase II"/>
    <property type="evidence" value="ECO:0007669"/>
    <property type="project" value="UniProtKB-ARBA"/>
</dbReference>
<dbReference type="SUPFAM" id="SSF57667">
    <property type="entry name" value="beta-beta-alpha zinc fingers"/>
    <property type="match status" value="3"/>
</dbReference>
<proteinExistence type="predicted"/>
<reference evidence="11" key="1">
    <citation type="submission" date="2022-11" db="UniProtKB">
        <authorList>
            <consortium name="WormBaseParasite"/>
        </authorList>
    </citation>
    <scope>IDENTIFICATION</scope>
</reference>
<protein>
    <submittedName>
        <fullName evidence="11">C2H2-type domain-containing protein</fullName>
    </submittedName>
</protein>
<keyword evidence="4 7" id="KW-0863">Zinc-finger</keyword>
<dbReference type="InterPro" id="IPR050331">
    <property type="entry name" value="Zinc_finger"/>
</dbReference>
<keyword evidence="5" id="KW-0862">Zinc</keyword>
<dbReference type="FunFam" id="3.30.160.60:FF:000096">
    <property type="entry name" value="Zinc finger and BTB domain-containing protein 18 isoform 1"/>
    <property type="match status" value="1"/>
</dbReference>
<comment type="subcellular location">
    <subcellularLocation>
        <location evidence="1">Nucleus</location>
    </subcellularLocation>
</comment>
<name>A0A914X679_9BILA</name>
<evidence type="ECO:0000256" key="3">
    <source>
        <dbReference type="ARBA" id="ARBA00022737"/>
    </source>
</evidence>
<feature type="compositionally biased region" description="Low complexity" evidence="8">
    <location>
        <begin position="1"/>
        <end position="25"/>
    </location>
</feature>
<evidence type="ECO:0000256" key="7">
    <source>
        <dbReference type="PROSITE-ProRule" id="PRU00042"/>
    </source>
</evidence>
<feature type="region of interest" description="Disordered" evidence="8">
    <location>
        <begin position="1"/>
        <end position="28"/>
    </location>
</feature>
<feature type="domain" description="C2H2-type" evidence="9">
    <location>
        <begin position="352"/>
        <end position="375"/>
    </location>
</feature>
<evidence type="ECO:0000256" key="6">
    <source>
        <dbReference type="ARBA" id="ARBA00023242"/>
    </source>
</evidence>
<evidence type="ECO:0000256" key="1">
    <source>
        <dbReference type="ARBA" id="ARBA00004123"/>
    </source>
</evidence>
<evidence type="ECO:0000259" key="9">
    <source>
        <dbReference type="PROSITE" id="PS50157"/>
    </source>
</evidence>
<evidence type="ECO:0000256" key="2">
    <source>
        <dbReference type="ARBA" id="ARBA00022723"/>
    </source>
</evidence>
<evidence type="ECO:0000256" key="5">
    <source>
        <dbReference type="ARBA" id="ARBA00022833"/>
    </source>
</evidence>
<dbReference type="FunFam" id="3.30.160.60:FF:000110">
    <property type="entry name" value="Zinc finger protein-like"/>
    <property type="match status" value="1"/>
</dbReference>
<evidence type="ECO:0000313" key="11">
    <source>
        <dbReference type="WBParaSite" id="PSAMB.scaffold6535size9282.g28661.t1"/>
    </source>
</evidence>
<dbReference type="FunFam" id="3.30.160.60:FF:000446">
    <property type="entry name" value="Zinc finger protein"/>
    <property type="match status" value="1"/>
</dbReference>
<keyword evidence="10" id="KW-1185">Reference proteome</keyword>
<feature type="domain" description="C2H2-type" evidence="9">
    <location>
        <begin position="296"/>
        <end position="323"/>
    </location>
</feature>
<keyword evidence="6" id="KW-0539">Nucleus</keyword>
<dbReference type="WBParaSite" id="PSAMB.scaffold6535size9282.g28661.t1">
    <property type="protein sequence ID" value="PSAMB.scaffold6535size9282.g28661.t1"/>
    <property type="gene ID" value="PSAMB.scaffold6535size9282.g28661"/>
</dbReference>
<dbReference type="InterPro" id="IPR013087">
    <property type="entry name" value="Znf_C2H2_type"/>
</dbReference>
<dbReference type="SMART" id="SM00355">
    <property type="entry name" value="ZnF_C2H2"/>
    <property type="match status" value="6"/>
</dbReference>
<dbReference type="Pfam" id="PF00096">
    <property type="entry name" value="zf-C2H2"/>
    <property type="match status" value="3"/>
</dbReference>
<dbReference type="Gene3D" id="3.30.160.60">
    <property type="entry name" value="Classic Zinc Finger"/>
    <property type="match status" value="4"/>
</dbReference>
<feature type="compositionally biased region" description="Basic and acidic residues" evidence="8">
    <location>
        <begin position="143"/>
        <end position="171"/>
    </location>
</feature>
<feature type="compositionally biased region" description="Polar residues" evidence="8">
    <location>
        <begin position="89"/>
        <end position="98"/>
    </location>
</feature>
<keyword evidence="2" id="KW-0479">Metal-binding</keyword>
<sequence>MESPVFSSSSRVSSRSDQPSSSPRSLFEHSLTMEAVEEEAKKSRIIWDFLDQQWRPFSDLPQLQMSPAVSIELNTELHVVTHYHDEMTDSLNESSNESRQYDLAEGENDSESDGPVYQFKMRNRANRKSIQSDDDSKESDTDECSRDSDDSNRVKGLDSVAKKQLPEEMRQLSEPSVLPKLKLRRVNGNFKNISEKSAVGCKKCEPQKTFTSTPLLQEHEELHHSDRHQFVCPICAKAFTKDDGRKRHIRKVHHVMQKKMAPRLLHECRYCKKEFSEKFNRDRHERTHGDKNNELFRCGICSKTFSQKSNLTVHERVHSGERPFACKFCDYTCTTAGTLENHLRIHAGEKPFKCNYCEMRFSWIQHCRRHERTVH</sequence>
<keyword evidence="3" id="KW-0677">Repeat</keyword>
<dbReference type="InterPro" id="IPR036236">
    <property type="entry name" value="Znf_C2H2_sf"/>
</dbReference>
<feature type="domain" description="C2H2-type" evidence="9">
    <location>
        <begin position="324"/>
        <end position="351"/>
    </location>
</feature>
<feature type="domain" description="C2H2-type" evidence="9">
    <location>
        <begin position="230"/>
        <end position="259"/>
    </location>
</feature>
<evidence type="ECO:0000256" key="8">
    <source>
        <dbReference type="SAM" id="MobiDB-lite"/>
    </source>
</evidence>
<dbReference type="Proteomes" id="UP000887566">
    <property type="component" value="Unplaced"/>
</dbReference>
<evidence type="ECO:0000313" key="10">
    <source>
        <dbReference type="Proteomes" id="UP000887566"/>
    </source>
</evidence>
<dbReference type="GO" id="GO:0005634">
    <property type="term" value="C:nucleus"/>
    <property type="evidence" value="ECO:0007669"/>
    <property type="project" value="UniProtKB-SubCell"/>
</dbReference>
<feature type="compositionally biased region" description="Acidic residues" evidence="8">
    <location>
        <begin position="132"/>
        <end position="142"/>
    </location>
</feature>
<dbReference type="PROSITE" id="PS00028">
    <property type="entry name" value="ZINC_FINGER_C2H2_1"/>
    <property type="match status" value="5"/>
</dbReference>
<dbReference type="PANTHER" id="PTHR16515">
    <property type="entry name" value="PR DOMAIN ZINC FINGER PROTEIN"/>
    <property type="match status" value="1"/>
</dbReference>
<feature type="region of interest" description="Disordered" evidence="8">
    <location>
        <begin position="89"/>
        <end position="173"/>
    </location>
</feature>
<dbReference type="AlphaFoldDB" id="A0A914X679"/>
<feature type="domain" description="C2H2-type" evidence="9">
    <location>
        <begin position="266"/>
        <end position="293"/>
    </location>
</feature>
<dbReference type="GO" id="GO:0008270">
    <property type="term" value="F:zinc ion binding"/>
    <property type="evidence" value="ECO:0007669"/>
    <property type="project" value="UniProtKB-KW"/>
</dbReference>
<organism evidence="10 11">
    <name type="scientific">Plectus sambesii</name>
    <dbReference type="NCBI Taxonomy" id="2011161"/>
    <lineage>
        <taxon>Eukaryota</taxon>
        <taxon>Metazoa</taxon>
        <taxon>Ecdysozoa</taxon>
        <taxon>Nematoda</taxon>
        <taxon>Chromadorea</taxon>
        <taxon>Plectida</taxon>
        <taxon>Plectina</taxon>
        <taxon>Plectoidea</taxon>
        <taxon>Plectidae</taxon>
        <taxon>Plectus</taxon>
    </lineage>
</organism>
<dbReference type="PROSITE" id="PS50157">
    <property type="entry name" value="ZINC_FINGER_C2H2_2"/>
    <property type="match status" value="5"/>
</dbReference>
<evidence type="ECO:0000256" key="4">
    <source>
        <dbReference type="ARBA" id="ARBA00022771"/>
    </source>
</evidence>
<dbReference type="PANTHER" id="PTHR16515:SF66">
    <property type="entry name" value="C2H2-TYPE DOMAIN-CONTAINING PROTEIN"/>
    <property type="match status" value="1"/>
</dbReference>
<accession>A0A914X679</accession>